<dbReference type="PATRIC" id="fig|1097667.3.peg.4383"/>
<keyword evidence="1 4" id="KW-0378">Hydrolase</keyword>
<dbReference type="Pfam" id="PF01966">
    <property type="entry name" value="HD"/>
    <property type="match status" value="1"/>
</dbReference>
<name>H0EC37_9ACTN</name>
<dbReference type="PROSITE" id="PS51831">
    <property type="entry name" value="HD"/>
    <property type="match status" value="1"/>
</dbReference>
<dbReference type="EMBL" id="AGUD01000333">
    <property type="protein sequence ID" value="EHN08758.1"/>
    <property type="molecule type" value="Genomic_DNA"/>
</dbReference>
<dbReference type="InterPro" id="IPR026875">
    <property type="entry name" value="PHydrolase_assoc_dom"/>
</dbReference>
<evidence type="ECO:0000313" key="4">
    <source>
        <dbReference type="EMBL" id="EHN08758.1"/>
    </source>
</evidence>
<feature type="compositionally biased region" description="Low complexity" evidence="2">
    <location>
        <begin position="23"/>
        <end position="56"/>
    </location>
</feature>
<dbReference type="GO" id="GO:0008832">
    <property type="term" value="F:dGTPase activity"/>
    <property type="evidence" value="ECO:0007669"/>
    <property type="project" value="UniProtKB-EC"/>
</dbReference>
<protein>
    <submittedName>
        <fullName evidence="4">Deoxyguanosinetriphosphate triphosphohydrolase</fullName>
        <ecNumber evidence="4">3.1.5.1</ecNumber>
    </submittedName>
</protein>
<sequence>MKAISGPRASRTPWLRALPGPDPRSSSRSTRTRGSPVAAARAPVSSREALSTSTSSNGGASRWARIAATARSTVAAPSRAEITTLTTGAAGTVEGSAGAGGTSSAAGTRGSLRDGRGVRTACAAAVARAARGPAPTTATIDVMAPVTTSLGDPHARRRAFEDAFLSPAAARTWPADRDAEEPDCPLRTPLQRDRDRIVHCKAFRRLKHKTQVFLAPEGDHYRTRLTHTLEVTGIGRTVARALELNEDLVEAISLGHDLGHAPFGHIGEEALDACLAPHGRHFRHWEHSVRLVTQLEDAPSAVREAGGRGLNLCADVVDGIAGHSGRAPMPRTLEGRIVRVVDRIAYLNHDIDDAIRAGVLTERDLPGGPIGVLGTTASRRIDRLVQDLVATSRQVGDIRQGDEAGAAMDELRSWMFEHVYLAPDARTEHRRVHELVRTLFEHHLEADRAADGDRAGEGAGALTLPLAGEDGGWDRYQVHAVPAADADPLERATDWVAGMTDRYALRAFGELVIPRAHAR</sequence>
<dbReference type="InterPro" id="IPR006674">
    <property type="entry name" value="HD_domain"/>
</dbReference>
<dbReference type="SUPFAM" id="SSF109604">
    <property type="entry name" value="HD-domain/PDEase-like"/>
    <property type="match status" value="1"/>
</dbReference>
<proteinExistence type="predicted"/>
<evidence type="ECO:0000256" key="2">
    <source>
        <dbReference type="SAM" id="MobiDB-lite"/>
    </source>
</evidence>
<dbReference type="PANTHER" id="PTHR11373">
    <property type="entry name" value="DEOXYNUCLEOSIDE TRIPHOSPHATE TRIPHOSPHOHYDROLASE"/>
    <property type="match status" value="1"/>
</dbReference>
<dbReference type="Proteomes" id="UP000005143">
    <property type="component" value="Unassembled WGS sequence"/>
</dbReference>
<feature type="compositionally biased region" description="Low complexity" evidence="2">
    <location>
        <begin position="91"/>
        <end position="110"/>
    </location>
</feature>
<evidence type="ECO:0000259" key="3">
    <source>
        <dbReference type="PROSITE" id="PS51831"/>
    </source>
</evidence>
<gene>
    <name evidence="4" type="ORF">PAI11_44240</name>
</gene>
<feature type="region of interest" description="Disordered" evidence="2">
    <location>
        <begin position="91"/>
        <end position="116"/>
    </location>
</feature>
<dbReference type="Gene3D" id="1.10.3210.10">
    <property type="entry name" value="Hypothetical protein af1432"/>
    <property type="match status" value="1"/>
</dbReference>
<dbReference type="AlphaFoldDB" id="H0EC37"/>
<accession>H0EC37</accession>
<dbReference type="InterPro" id="IPR050135">
    <property type="entry name" value="dGTPase-like"/>
</dbReference>
<dbReference type="CDD" id="cd00077">
    <property type="entry name" value="HDc"/>
    <property type="match status" value="1"/>
</dbReference>
<comment type="caution">
    <text evidence="4">The sequence shown here is derived from an EMBL/GenBank/DDBJ whole genome shotgun (WGS) entry which is preliminary data.</text>
</comment>
<reference evidence="4 5" key="1">
    <citation type="journal article" date="2013" name="Biodegradation">
        <title>Quantitative proteomic analysis of ibuprofen-degrading Patulibacter sp. strain I11.</title>
        <authorList>
            <person name="Almeida B."/>
            <person name="Kjeldal H."/>
            <person name="Lolas I."/>
            <person name="Knudsen A.D."/>
            <person name="Carvalho G."/>
            <person name="Nielsen K.L."/>
            <person name="Barreto Crespo M.T."/>
            <person name="Stensballe A."/>
            <person name="Nielsen J.L."/>
        </authorList>
    </citation>
    <scope>NUCLEOTIDE SEQUENCE [LARGE SCALE GENOMIC DNA]</scope>
    <source>
        <strain evidence="4 5">I11</strain>
    </source>
</reference>
<dbReference type="Pfam" id="PF13286">
    <property type="entry name" value="HD_assoc"/>
    <property type="match status" value="1"/>
</dbReference>
<dbReference type="SMART" id="SM00471">
    <property type="entry name" value="HDc"/>
    <property type="match status" value="1"/>
</dbReference>
<organism evidence="4 5">
    <name type="scientific">Patulibacter medicamentivorans</name>
    <dbReference type="NCBI Taxonomy" id="1097667"/>
    <lineage>
        <taxon>Bacteria</taxon>
        <taxon>Bacillati</taxon>
        <taxon>Actinomycetota</taxon>
        <taxon>Thermoleophilia</taxon>
        <taxon>Solirubrobacterales</taxon>
        <taxon>Patulibacteraceae</taxon>
        <taxon>Patulibacter</taxon>
    </lineage>
</organism>
<feature type="region of interest" description="Disordered" evidence="2">
    <location>
        <begin position="1"/>
        <end position="62"/>
    </location>
</feature>
<evidence type="ECO:0000313" key="5">
    <source>
        <dbReference type="Proteomes" id="UP000005143"/>
    </source>
</evidence>
<dbReference type="EC" id="3.1.5.1" evidence="4"/>
<evidence type="ECO:0000256" key="1">
    <source>
        <dbReference type="ARBA" id="ARBA00022801"/>
    </source>
</evidence>
<keyword evidence="5" id="KW-1185">Reference proteome</keyword>
<dbReference type="InterPro" id="IPR003607">
    <property type="entry name" value="HD/PDEase_dom"/>
</dbReference>
<dbReference type="NCBIfam" id="TIGR01353">
    <property type="entry name" value="dGTP_triPase"/>
    <property type="match status" value="1"/>
</dbReference>
<dbReference type="PANTHER" id="PTHR11373:SF43">
    <property type="entry name" value="DEOXYGUANOSINETRIPHOSPHATE TRIPHOSPHOHYDROLASE-LIKE PROTEIN"/>
    <property type="match status" value="1"/>
</dbReference>
<dbReference type="InterPro" id="IPR006261">
    <property type="entry name" value="dGTPase"/>
</dbReference>
<feature type="domain" description="HD" evidence="3">
    <location>
        <begin position="224"/>
        <end position="347"/>
    </location>
</feature>
<dbReference type="GO" id="GO:0006203">
    <property type="term" value="P:dGTP catabolic process"/>
    <property type="evidence" value="ECO:0007669"/>
    <property type="project" value="TreeGrafter"/>
</dbReference>